<keyword evidence="3" id="KW-1185">Reference proteome</keyword>
<accession>A0ABV9G824</accession>
<protein>
    <submittedName>
        <fullName evidence="2">Adhesin</fullName>
    </submittedName>
</protein>
<evidence type="ECO:0000313" key="3">
    <source>
        <dbReference type="Proteomes" id="UP001595993"/>
    </source>
</evidence>
<dbReference type="Proteomes" id="UP001595993">
    <property type="component" value="Unassembled WGS sequence"/>
</dbReference>
<gene>
    <name evidence="2" type="ORF">ACFO9E_14655</name>
</gene>
<comment type="caution">
    <text evidence="2">The sequence shown here is derived from an EMBL/GenBank/DDBJ whole genome shotgun (WGS) entry which is preliminary data.</text>
</comment>
<reference evidence="3" key="1">
    <citation type="journal article" date="2019" name="Int. J. Syst. Evol. Microbiol.">
        <title>The Global Catalogue of Microorganisms (GCM) 10K type strain sequencing project: providing services to taxonomists for standard genome sequencing and annotation.</title>
        <authorList>
            <consortium name="The Broad Institute Genomics Platform"/>
            <consortium name="The Broad Institute Genome Sequencing Center for Infectious Disease"/>
            <person name="Wu L."/>
            <person name="Ma J."/>
        </authorList>
    </citation>
    <scope>NUCLEOTIDE SEQUENCE [LARGE SCALE GENOMIC DNA]</scope>
    <source>
        <strain evidence="3">CGMCC 4.7139</strain>
    </source>
</reference>
<evidence type="ECO:0000313" key="2">
    <source>
        <dbReference type="EMBL" id="MFC4609046.1"/>
    </source>
</evidence>
<dbReference type="RefSeq" id="WP_381195318.1">
    <property type="nucleotide sequence ID" value="NZ_JBHSFE010000011.1"/>
</dbReference>
<evidence type="ECO:0000256" key="1">
    <source>
        <dbReference type="SAM" id="MobiDB-lite"/>
    </source>
</evidence>
<feature type="region of interest" description="Disordered" evidence="1">
    <location>
        <begin position="56"/>
        <end position="127"/>
    </location>
</feature>
<organism evidence="2 3">
    <name type="scientific">Streptomyces maoxianensis</name>
    <dbReference type="NCBI Taxonomy" id="1459942"/>
    <lineage>
        <taxon>Bacteria</taxon>
        <taxon>Bacillati</taxon>
        <taxon>Actinomycetota</taxon>
        <taxon>Actinomycetes</taxon>
        <taxon>Kitasatosporales</taxon>
        <taxon>Streptomycetaceae</taxon>
        <taxon>Streptomyces</taxon>
    </lineage>
</organism>
<proteinExistence type="predicted"/>
<dbReference type="EMBL" id="JBHSFE010000011">
    <property type="protein sequence ID" value="MFC4609046.1"/>
    <property type="molecule type" value="Genomic_DNA"/>
</dbReference>
<sequence>MSGRGGRSAGGAWVARETLSGRISLLSRTGKILLTGAVVLTMLALALSAATLYEDDPAPTEAADDSPFVPGERGGAPQRIVPTALPGDSPSASRKPLPTPTRIGPRKPKPPQNAQGPSYSAWAGPGCSGGGQYRERGRYSDGDDGWYTVDEGGHKADGCDGSFSAIPMSGSSTKDSGGTATWSWYVGSGYTSCSVSVVIPESRRDRDVAGKPSTYNVLADPDDEDSAIKSFEIDQTSLRGSGLIVEKIPVRDQQLAVQLVDRGIDWGSDERDGAHHAAAQMRADCRA</sequence>
<name>A0ABV9G824_9ACTN</name>